<dbReference type="InterPro" id="IPR036680">
    <property type="entry name" value="SPOR-like_sf"/>
</dbReference>
<sequence>MIDRRLTYRLIGAGLMVASAAIVLPLVLDGERPPELDMQVVVSEPPAFEVVDIAPVKSAQEIATEEAEKAPQDIQLIPLAKSVTPSATQPKQEVKAPEPVKTAKTEPKKVADRWAVQIATFKSKNNATRLVEKLKKANYDAYSMTTNSLYKVFVGPEFKRDTSKKIRDDIKKEFGLAGLVVKYSVN</sequence>
<dbReference type="PANTHER" id="PTHR38687">
    <property type="entry name" value="CELL DIVISION PROTEIN DEDD-RELATED"/>
    <property type="match status" value="1"/>
</dbReference>
<reference evidence="4 5" key="1">
    <citation type="submission" date="2018-06" db="EMBL/GenBank/DDBJ databases">
        <title>Genomic Encyclopedia of Type Strains, Phase III (KMG-III): the genomes of soil and plant-associated and newly described type strains.</title>
        <authorList>
            <person name="Whitman W."/>
        </authorList>
    </citation>
    <scope>NUCLEOTIDE SEQUENCE [LARGE SCALE GENOMIC DNA]</scope>
    <source>
        <strain evidence="4 5">CECT 7732</strain>
    </source>
</reference>
<gene>
    <name evidence="4" type="ORF">DFP76_11048</name>
</gene>
<dbReference type="InterPro" id="IPR007730">
    <property type="entry name" value="SPOR-like_dom"/>
</dbReference>
<dbReference type="PROSITE" id="PS51724">
    <property type="entry name" value="SPOR"/>
    <property type="match status" value="1"/>
</dbReference>
<accession>A0A366CU88</accession>
<dbReference type="PANTHER" id="PTHR38687:SF1">
    <property type="entry name" value="CELL DIVISION PROTEIN DEDD"/>
    <property type="match status" value="1"/>
</dbReference>
<dbReference type="GO" id="GO:0032506">
    <property type="term" value="P:cytokinetic process"/>
    <property type="evidence" value="ECO:0007669"/>
    <property type="project" value="TreeGrafter"/>
</dbReference>
<dbReference type="SUPFAM" id="SSF110997">
    <property type="entry name" value="Sporulation related repeat"/>
    <property type="match status" value="1"/>
</dbReference>
<proteinExistence type="predicted"/>
<name>A0A366CU88_9GAMM</name>
<evidence type="ECO:0000256" key="1">
    <source>
        <dbReference type="SAM" id="MobiDB-lite"/>
    </source>
</evidence>
<comment type="caution">
    <text evidence="4">The sequence shown here is derived from an EMBL/GenBank/DDBJ whole genome shotgun (WGS) entry which is preliminary data.</text>
</comment>
<evidence type="ECO:0000313" key="4">
    <source>
        <dbReference type="EMBL" id="RBO79870.1"/>
    </source>
</evidence>
<dbReference type="OrthoDB" id="7069135at2"/>
<dbReference type="Gene3D" id="3.30.70.1070">
    <property type="entry name" value="Sporulation related repeat"/>
    <property type="match status" value="1"/>
</dbReference>
<feature type="compositionally biased region" description="Basic and acidic residues" evidence="1">
    <location>
        <begin position="92"/>
        <end position="106"/>
    </location>
</feature>
<dbReference type="GO" id="GO:0042834">
    <property type="term" value="F:peptidoglycan binding"/>
    <property type="evidence" value="ECO:0007669"/>
    <property type="project" value="InterPro"/>
</dbReference>
<dbReference type="InterPro" id="IPR052521">
    <property type="entry name" value="Cell_div_SPOR-domain"/>
</dbReference>
<feature type="transmembrane region" description="Helical" evidence="2">
    <location>
        <begin position="6"/>
        <end position="28"/>
    </location>
</feature>
<evidence type="ECO:0000259" key="3">
    <source>
        <dbReference type="PROSITE" id="PS51724"/>
    </source>
</evidence>
<protein>
    <submittedName>
        <fullName evidence="4">DedD protein</fullName>
    </submittedName>
</protein>
<dbReference type="EMBL" id="QNRF01000010">
    <property type="protein sequence ID" value="RBO79870.1"/>
    <property type="molecule type" value="Genomic_DNA"/>
</dbReference>
<dbReference type="RefSeq" id="WP_113875529.1">
    <property type="nucleotide sequence ID" value="NZ_QNRF01000010.1"/>
</dbReference>
<dbReference type="GO" id="GO:0030428">
    <property type="term" value="C:cell septum"/>
    <property type="evidence" value="ECO:0007669"/>
    <property type="project" value="TreeGrafter"/>
</dbReference>
<dbReference type="Proteomes" id="UP000252086">
    <property type="component" value="Unassembled WGS sequence"/>
</dbReference>
<keyword evidence="2" id="KW-0812">Transmembrane</keyword>
<dbReference type="GO" id="GO:0032153">
    <property type="term" value="C:cell division site"/>
    <property type="evidence" value="ECO:0007669"/>
    <property type="project" value="TreeGrafter"/>
</dbReference>
<keyword evidence="5" id="KW-1185">Reference proteome</keyword>
<dbReference type="AlphaFoldDB" id="A0A366CU88"/>
<keyword evidence="2" id="KW-0472">Membrane</keyword>
<feature type="domain" description="SPOR" evidence="3">
    <location>
        <begin position="108"/>
        <end position="183"/>
    </location>
</feature>
<evidence type="ECO:0000256" key="2">
    <source>
        <dbReference type="SAM" id="Phobius"/>
    </source>
</evidence>
<dbReference type="Pfam" id="PF05036">
    <property type="entry name" value="SPOR"/>
    <property type="match status" value="1"/>
</dbReference>
<feature type="region of interest" description="Disordered" evidence="1">
    <location>
        <begin position="84"/>
        <end position="106"/>
    </location>
</feature>
<keyword evidence="2" id="KW-1133">Transmembrane helix</keyword>
<organism evidence="4 5">
    <name type="scientific">Marinomonas aquiplantarum</name>
    <dbReference type="NCBI Taxonomy" id="491951"/>
    <lineage>
        <taxon>Bacteria</taxon>
        <taxon>Pseudomonadati</taxon>
        <taxon>Pseudomonadota</taxon>
        <taxon>Gammaproteobacteria</taxon>
        <taxon>Oceanospirillales</taxon>
        <taxon>Oceanospirillaceae</taxon>
        <taxon>Marinomonas</taxon>
    </lineage>
</organism>
<evidence type="ECO:0000313" key="5">
    <source>
        <dbReference type="Proteomes" id="UP000252086"/>
    </source>
</evidence>